<dbReference type="AlphaFoldDB" id="A0AAW9NVS7"/>
<dbReference type="Proteomes" id="UP001344888">
    <property type="component" value="Unassembled WGS sequence"/>
</dbReference>
<dbReference type="RefSeq" id="WP_326122910.1">
    <property type="nucleotide sequence ID" value="NZ_JARSFG010000011.1"/>
</dbReference>
<protein>
    <submittedName>
        <fullName evidence="2">Class I SAM-dependent methyltransferase</fullName>
        <ecNumber evidence="2">2.1.1.-</ecNumber>
    </submittedName>
</protein>
<gene>
    <name evidence="2" type="ORF">P9B03_07840</name>
</gene>
<evidence type="ECO:0000259" key="1">
    <source>
        <dbReference type="Pfam" id="PF08241"/>
    </source>
</evidence>
<proteinExistence type="predicted"/>
<dbReference type="Gene3D" id="3.40.50.150">
    <property type="entry name" value="Vaccinia Virus protein VP39"/>
    <property type="match status" value="1"/>
</dbReference>
<dbReference type="PANTHER" id="PTHR43861:SF1">
    <property type="entry name" value="TRANS-ACONITATE 2-METHYLTRANSFERASE"/>
    <property type="match status" value="1"/>
</dbReference>
<dbReference type="InterPro" id="IPR029063">
    <property type="entry name" value="SAM-dependent_MTases_sf"/>
</dbReference>
<dbReference type="PANTHER" id="PTHR43861">
    <property type="entry name" value="TRANS-ACONITATE 2-METHYLTRANSFERASE-RELATED"/>
    <property type="match status" value="1"/>
</dbReference>
<keyword evidence="2" id="KW-0489">Methyltransferase</keyword>
<dbReference type="Pfam" id="PF08241">
    <property type="entry name" value="Methyltransf_11"/>
    <property type="match status" value="1"/>
</dbReference>
<dbReference type="CDD" id="cd02440">
    <property type="entry name" value="AdoMet_MTases"/>
    <property type="match status" value="1"/>
</dbReference>
<dbReference type="EMBL" id="JARSFG010000011">
    <property type="protein sequence ID" value="MEC1178388.1"/>
    <property type="molecule type" value="Genomic_DNA"/>
</dbReference>
<dbReference type="GO" id="GO:0008757">
    <property type="term" value="F:S-adenosylmethionine-dependent methyltransferase activity"/>
    <property type="evidence" value="ECO:0007669"/>
    <property type="project" value="InterPro"/>
</dbReference>
<sequence length="245" mass="27790">MKQNIYDNNDFFEQYKALRAQENNYNNLLEKPNFFKLVPNVKDKIILDIGCGMGDFAATCIKRGAKHVTGIDISANMIAMARSLHANENLSFEQVAFEDVAVPAASMDFISSSLAFHYIAEFSPLIEKISLTLCSGGILLFSIQHPIVTASKNQKGWCLDEGKNLVHYAVDDYQSEGLRKLHWFVEGVEMYHHTFSTIVNTLIEHGLQIEKIIEPKPTEEAISQLPKIQKELRRPSFLIVRARKM</sequence>
<accession>A0AAW9NVS7</accession>
<keyword evidence="3" id="KW-1185">Reference proteome</keyword>
<comment type="caution">
    <text evidence="2">The sequence shown here is derived from an EMBL/GenBank/DDBJ whole genome shotgun (WGS) entry which is preliminary data.</text>
</comment>
<dbReference type="SUPFAM" id="SSF53335">
    <property type="entry name" value="S-adenosyl-L-methionine-dependent methyltransferases"/>
    <property type="match status" value="1"/>
</dbReference>
<dbReference type="GO" id="GO:0032259">
    <property type="term" value="P:methylation"/>
    <property type="evidence" value="ECO:0007669"/>
    <property type="project" value="UniProtKB-KW"/>
</dbReference>
<evidence type="ECO:0000313" key="2">
    <source>
        <dbReference type="EMBL" id="MEC1178388.1"/>
    </source>
</evidence>
<dbReference type="EC" id="2.1.1.-" evidence="2"/>
<reference evidence="2 3" key="1">
    <citation type="submission" date="2023-03" db="EMBL/GenBank/DDBJ databases">
        <title>Bacillus Genome Sequencing.</title>
        <authorList>
            <person name="Dunlap C."/>
        </authorList>
    </citation>
    <scope>NUCLEOTIDE SEQUENCE [LARGE SCALE GENOMIC DNA]</scope>
    <source>
        <strain evidence="2 3">B-59205</strain>
    </source>
</reference>
<organism evidence="2 3">
    <name type="scientific">Metasolibacillus meyeri</name>
    <dbReference type="NCBI Taxonomy" id="1071052"/>
    <lineage>
        <taxon>Bacteria</taxon>
        <taxon>Bacillati</taxon>
        <taxon>Bacillota</taxon>
        <taxon>Bacilli</taxon>
        <taxon>Bacillales</taxon>
        <taxon>Caryophanaceae</taxon>
        <taxon>Metasolibacillus</taxon>
    </lineage>
</organism>
<keyword evidence="2" id="KW-0808">Transferase</keyword>
<dbReference type="InterPro" id="IPR013216">
    <property type="entry name" value="Methyltransf_11"/>
</dbReference>
<name>A0AAW9NVS7_9BACL</name>
<feature type="domain" description="Methyltransferase type 11" evidence="1">
    <location>
        <begin position="47"/>
        <end position="141"/>
    </location>
</feature>
<evidence type="ECO:0000313" key="3">
    <source>
        <dbReference type="Proteomes" id="UP001344888"/>
    </source>
</evidence>